<comment type="caution">
    <text evidence="5">The sequence shown here is derived from an EMBL/GenBank/DDBJ whole genome shotgun (WGS) entry which is preliminary data.</text>
</comment>
<feature type="compositionally biased region" description="Basic and acidic residues" evidence="2">
    <location>
        <begin position="161"/>
        <end position="179"/>
    </location>
</feature>
<feature type="compositionally biased region" description="Basic and acidic residues" evidence="2">
    <location>
        <begin position="310"/>
        <end position="345"/>
    </location>
</feature>
<organism evidence="5 6">
    <name type="scientific">Vanrija albida</name>
    <dbReference type="NCBI Taxonomy" id="181172"/>
    <lineage>
        <taxon>Eukaryota</taxon>
        <taxon>Fungi</taxon>
        <taxon>Dikarya</taxon>
        <taxon>Basidiomycota</taxon>
        <taxon>Agaricomycotina</taxon>
        <taxon>Tremellomycetes</taxon>
        <taxon>Trichosporonales</taxon>
        <taxon>Trichosporonaceae</taxon>
        <taxon>Vanrija</taxon>
    </lineage>
</organism>
<evidence type="ECO:0000313" key="5">
    <source>
        <dbReference type="EMBL" id="KAL1405997.1"/>
    </source>
</evidence>
<evidence type="ECO:0000256" key="3">
    <source>
        <dbReference type="SAM" id="Phobius"/>
    </source>
</evidence>
<evidence type="ECO:0000259" key="4">
    <source>
        <dbReference type="Pfam" id="PF02582"/>
    </source>
</evidence>
<evidence type="ECO:0000256" key="1">
    <source>
        <dbReference type="ARBA" id="ARBA00008306"/>
    </source>
</evidence>
<feature type="region of interest" description="Disordered" evidence="2">
    <location>
        <begin position="1"/>
        <end position="182"/>
    </location>
</feature>
<comment type="similarity">
    <text evidence="1">Belongs to the RMD1/sif2 family.</text>
</comment>
<dbReference type="RefSeq" id="XP_069205941.1">
    <property type="nucleotide sequence ID" value="XM_069356100.1"/>
</dbReference>
<dbReference type="PANTHER" id="PTHR16255">
    <property type="entry name" value="REQUIRED FOR MEIOTIC NUCLEAR DIVISION PROTEIN 1 HOMOLOG"/>
    <property type="match status" value="1"/>
</dbReference>
<keyword evidence="3" id="KW-0812">Transmembrane</keyword>
<feature type="compositionally biased region" description="Basic and acidic residues" evidence="2">
    <location>
        <begin position="357"/>
        <end position="374"/>
    </location>
</feature>
<dbReference type="GeneID" id="95988723"/>
<reference evidence="5 6" key="1">
    <citation type="submission" date="2023-08" db="EMBL/GenBank/DDBJ databases">
        <title>Annotated Genome Sequence of Vanrija albida AlHP1.</title>
        <authorList>
            <person name="Herzog R."/>
        </authorList>
    </citation>
    <scope>NUCLEOTIDE SEQUENCE [LARGE SCALE GENOMIC DNA]</scope>
    <source>
        <strain evidence="5 6">AlHP1</strain>
    </source>
</reference>
<evidence type="ECO:0000313" key="6">
    <source>
        <dbReference type="Proteomes" id="UP001565368"/>
    </source>
</evidence>
<feature type="region of interest" description="Disordered" evidence="2">
    <location>
        <begin position="310"/>
        <end position="436"/>
    </location>
</feature>
<gene>
    <name evidence="5" type="primary">sif3</name>
    <name evidence="5" type="ORF">Q8F55_007680</name>
</gene>
<keyword evidence="3" id="KW-0472">Membrane</keyword>
<feature type="transmembrane region" description="Helical" evidence="3">
    <location>
        <begin position="643"/>
        <end position="668"/>
    </location>
</feature>
<feature type="compositionally biased region" description="Low complexity" evidence="2">
    <location>
        <begin position="128"/>
        <end position="152"/>
    </location>
</feature>
<evidence type="ECO:0000256" key="2">
    <source>
        <dbReference type="SAM" id="MobiDB-lite"/>
    </source>
</evidence>
<keyword evidence="6" id="KW-1185">Reference proteome</keyword>
<protein>
    <submittedName>
        <fullName evidence="5">Sad1-interacting factor 3</fullName>
    </submittedName>
</protein>
<accession>A0ABR3PV50</accession>
<dbReference type="InterPro" id="IPR051624">
    <property type="entry name" value="RMD1/Sad1-interacting"/>
</dbReference>
<feature type="compositionally biased region" description="Basic residues" evidence="2">
    <location>
        <begin position="420"/>
        <end position="435"/>
    </location>
</feature>
<name>A0ABR3PV50_9TREE</name>
<feature type="compositionally biased region" description="Low complexity" evidence="2">
    <location>
        <begin position="51"/>
        <end position="63"/>
    </location>
</feature>
<feature type="domain" description="DUF155" evidence="4">
    <location>
        <begin position="445"/>
        <end position="618"/>
    </location>
</feature>
<dbReference type="EMBL" id="JBBXJM010000006">
    <property type="protein sequence ID" value="KAL1405997.1"/>
    <property type="molecule type" value="Genomic_DNA"/>
</dbReference>
<dbReference type="Proteomes" id="UP001565368">
    <property type="component" value="Unassembled WGS sequence"/>
</dbReference>
<dbReference type="PANTHER" id="PTHR16255:SF4">
    <property type="entry name" value="SPORULATION PROTEIN RMD8"/>
    <property type="match status" value="1"/>
</dbReference>
<proteinExistence type="inferred from homology"/>
<dbReference type="Pfam" id="PF02582">
    <property type="entry name" value="DUF155"/>
    <property type="match status" value="1"/>
</dbReference>
<sequence>MSRPNQGQGRPLGASKPKSKALSNAVPSNAARRSAGTVPGLARAASQLRQLGSSPGHSSSLASIPAHLRNLSAPRIPSPLGKGTPARNIKLSLPARTSKTTEKHVFLPEDPQLAPLPRTASDINLSLARSGRPRSYSGGSAGGPPSSSLRASQSYTTPLGQDERSDAEKMTKREREENSLPRLTAYSTADGYRLRLLQAFLKREHGVGVVRVFDDCIYAVYNLPLLPGYGAATRIRSSPAVKSPGGVSALERMTQAEDLGYNDEYFPVQDEDAPDGEDYRAPHDPSEYILSHSPPTQSQILEPGMEDTFERAEEHTNEEHPHHPEDHDGPIIVDHGDGPHFDREGPQLLEQQEELEEQHREEQQREQEVEAEQHHTRHVHVPGTHMSSTHPGYLEHVPSSALTPSELEDPRGEQQAVSRSQRKRYPSPPRRRRKSYSSQNVAEAVFFSYGVSVFFGFTAGEERTIMSDCEAAGAWQHGQAEDDWEVEEFHYVYDSDAESPRIYNDMFTFKSRSHLFKLSLAHAIAQSTKLSFYESVMQESLALTSSFPKELAVTGHLQMNRIDALKMTGRLFRLRMDVNLIGGILDTPELFWSEASLNPLYEAIYQYLEIGPRVQVLNDRLSVVGDLLEIIHEYIDQRAMHRITWIIIWLILIACIVQVGEVVARLVFHGIEAGAVKSLFVVRATRAALGVA</sequence>
<dbReference type="InterPro" id="IPR003734">
    <property type="entry name" value="DUF155"/>
</dbReference>
<keyword evidence="3" id="KW-1133">Transmembrane helix</keyword>